<dbReference type="PATRIC" id="fig|1265861.3.peg.1153"/>
<name>W7CTE2_9LIST</name>
<reference evidence="2 3" key="1">
    <citation type="submission" date="2012-12" db="EMBL/GenBank/DDBJ databases">
        <title>Novel taxa of Listeriaceae from agricultural environments in the United States.</title>
        <authorList>
            <person name="den Bakker H.C."/>
            <person name="Allred A."/>
            <person name="Warchocki S."/>
            <person name="Wright E.M."/>
            <person name="Burrell A."/>
            <person name="Nightingale K.K."/>
            <person name="Kephart D."/>
            <person name="Wiedmann M."/>
        </authorList>
    </citation>
    <scope>NUCLEOTIDE SEQUENCE [LARGE SCALE GENOMIC DNA]</scope>
    <source>
        <strain evidence="2 3">FSL F6-1037</strain>
    </source>
</reference>
<dbReference type="Proteomes" id="UP000019243">
    <property type="component" value="Unassembled WGS sequence"/>
</dbReference>
<dbReference type="RefSeq" id="WP_198015717.1">
    <property type="nucleotide sequence ID" value="NZ_AODH01000021.1"/>
</dbReference>
<dbReference type="GO" id="GO:0004571">
    <property type="term" value="F:mannosyl-oligosaccharide 1,2-alpha-mannosidase activity"/>
    <property type="evidence" value="ECO:0007669"/>
    <property type="project" value="InterPro"/>
</dbReference>
<dbReference type="Pfam" id="PF03190">
    <property type="entry name" value="Thioredox_DsbH"/>
    <property type="match status" value="1"/>
</dbReference>
<dbReference type="Gene3D" id="1.50.10.20">
    <property type="match status" value="1"/>
</dbReference>
<dbReference type="SUPFAM" id="SSF48208">
    <property type="entry name" value="Six-hairpin glycosidases"/>
    <property type="match status" value="1"/>
</dbReference>
<dbReference type="STRING" id="1265861.BCAMP_05826"/>
<dbReference type="EMBL" id="AODH01000021">
    <property type="protein sequence ID" value="EUJ40182.1"/>
    <property type="molecule type" value="Genomic_DNA"/>
</dbReference>
<dbReference type="InterPro" id="IPR004879">
    <property type="entry name" value="Ssp411-like_TRX"/>
</dbReference>
<dbReference type="Gene3D" id="3.40.30.10">
    <property type="entry name" value="Glutaredoxin"/>
    <property type="match status" value="1"/>
</dbReference>
<dbReference type="Pfam" id="PF01532">
    <property type="entry name" value="Glyco_hydro_47"/>
    <property type="match status" value="1"/>
</dbReference>
<dbReference type="CDD" id="cd02955">
    <property type="entry name" value="SSP411"/>
    <property type="match status" value="1"/>
</dbReference>
<protein>
    <recommendedName>
        <fullName evidence="1">Spermatogenesis-associated protein 20-like TRX domain-containing protein</fullName>
    </recommendedName>
</protein>
<dbReference type="InterPro" id="IPR001382">
    <property type="entry name" value="Glyco_hydro_47"/>
</dbReference>
<dbReference type="GO" id="GO:0005975">
    <property type="term" value="P:carbohydrate metabolic process"/>
    <property type="evidence" value="ECO:0007669"/>
    <property type="project" value="InterPro"/>
</dbReference>
<dbReference type="InterPro" id="IPR008928">
    <property type="entry name" value="6-hairpin_glycosidase_sf"/>
</dbReference>
<dbReference type="InterPro" id="IPR024705">
    <property type="entry name" value="Ssp411"/>
</dbReference>
<comment type="caution">
    <text evidence="2">The sequence shown here is derived from an EMBL/GenBank/DDBJ whole genome shotgun (WGS) entry which is preliminary data.</text>
</comment>
<dbReference type="GO" id="GO:0016020">
    <property type="term" value="C:membrane"/>
    <property type="evidence" value="ECO:0007669"/>
    <property type="project" value="InterPro"/>
</dbReference>
<gene>
    <name evidence="2" type="ORF">BCAMP_05826</name>
</gene>
<dbReference type="PANTHER" id="PTHR42899:SF1">
    <property type="entry name" value="SPERMATOGENESIS-ASSOCIATED PROTEIN 20"/>
    <property type="match status" value="1"/>
</dbReference>
<dbReference type="PANTHER" id="PTHR42899">
    <property type="entry name" value="SPERMATOGENESIS-ASSOCIATED PROTEIN 20"/>
    <property type="match status" value="1"/>
</dbReference>
<keyword evidence="3" id="KW-1185">Reference proteome</keyword>
<dbReference type="PIRSF" id="PIRSF006402">
    <property type="entry name" value="UCP006402_thioredoxin"/>
    <property type="match status" value="1"/>
</dbReference>
<dbReference type="InterPro" id="IPR036249">
    <property type="entry name" value="Thioredoxin-like_sf"/>
</dbReference>
<feature type="domain" description="Spermatogenesis-associated protein 20-like TRX" evidence="1">
    <location>
        <begin position="5"/>
        <end position="165"/>
    </location>
</feature>
<dbReference type="GO" id="GO:0005509">
    <property type="term" value="F:calcium ion binding"/>
    <property type="evidence" value="ECO:0007669"/>
    <property type="project" value="InterPro"/>
</dbReference>
<evidence type="ECO:0000259" key="1">
    <source>
        <dbReference type="Pfam" id="PF03190"/>
    </source>
</evidence>
<accession>W7CTE2</accession>
<evidence type="ECO:0000313" key="3">
    <source>
        <dbReference type="Proteomes" id="UP000019243"/>
    </source>
</evidence>
<evidence type="ECO:0000313" key="2">
    <source>
        <dbReference type="EMBL" id="EUJ40182.1"/>
    </source>
</evidence>
<proteinExistence type="predicted"/>
<dbReference type="SUPFAM" id="SSF52833">
    <property type="entry name" value="Thioredoxin-like"/>
    <property type="match status" value="1"/>
</dbReference>
<sequence length="653" mass="75554">MKRYNHLKNETSPYLKAHATDIVNWYPWSEAAFLAAKSEQKPVFLSSGYSTCHWCHVMSDESFNDPIVGAYLNAHFIAIKVDREERPDIDSLYLKVCQILTGTAGWPLNVFLTSTQQPFYAATYLPKVSEGSRPDIMSVLRHLKRMYEEKPVMITDIGHQLVADLERSSKSEPLLEPLPLQRMYRSLLQAFDVKNGGFGAAPKYPTSAPLRFLMAYQTAYADVYSSRMVIQTLDAWKNSALYDQLEYGFFRYSSDSRYRMPHFEKMLYDQALLLEVYIEAYEKYRLPRYQKVARQMLQFIDENFKQTMLYASAIDADSNQIEGDYYTWTLDEVLAVLGVERGVPFAYRYGIKQEGDIAGENILYINEAETDLTAVELRECRDKLVESRRRRTAPYIETQQKTGWNALMIKAIAKTGRVLQAEVLINQAIQQFKALYDRSYKNELYAIVNQGVSGKKAYLEDYAYFISLCIEMHQSTYQTAYLEIAIRLAAELCECFEDKETGGFFYTAEQSERLVVREKDGLDTALPNANAVIAITFVQITQLTGDEKYAQLAEKAFRFFSGDIERYGLSATSWGSYLIAQDKADTTFVFQGKEVIRKVKTLQKYQKMTDIWQVYETEGPLRLQICYEKTCRFYNEEAIKDYFEKRVMEAMDK</sequence>
<dbReference type="AlphaFoldDB" id="W7CTE2"/>
<organism evidence="2 3">
    <name type="scientific">Brochothrix campestris FSL F6-1037</name>
    <dbReference type="NCBI Taxonomy" id="1265861"/>
    <lineage>
        <taxon>Bacteria</taxon>
        <taxon>Bacillati</taxon>
        <taxon>Bacillota</taxon>
        <taxon>Bacilli</taxon>
        <taxon>Bacillales</taxon>
        <taxon>Listeriaceae</taxon>
        <taxon>Brochothrix</taxon>
    </lineage>
</organism>